<dbReference type="PANTHER" id="PTHR15892">
    <property type="entry name" value="MITOCHONDRIAL RIBOSOMAL PROTEIN L30"/>
    <property type="match status" value="1"/>
</dbReference>
<evidence type="ECO:0000256" key="3">
    <source>
        <dbReference type="ARBA" id="ARBA00022946"/>
    </source>
</evidence>
<dbReference type="Proteomes" id="UP000515180">
    <property type="component" value="Unplaced"/>
</dbReference>
<dbReference type="Gene3D" id="3.30.1390.20">
    <property type="entry name" value="Ribosomal protein L30, ferredoxin-like fold domain"/>
    <property type="match status" value="1"/>
</dbReference>
<dbReference type="PANTHER" id="PTHR15892:SF2">
    <property type="entry name" value="LARGE RIBOSOMAL SUBUNIT PROTEIN UL30M"/>
    <property type="match status" value="1"/>
</dbReference>
<dbReference type="CDD" id="cd00355">
    <property type="entry name" value="Ribosomal_L30_like"/>
    <property type="match status" value="1"/>
</dbReference>
<evidence type="ECO:0000256" key="7">
    <source>
        <dbReference type="ARBA" id="ARBA00035281"/>
    </source>
</evidence>
<evidence type="ECO:0000256" key="6">
    <source>
        <dbReference type="ARBA" id="ARBA00023274"/>
    </source>
</evidence>
<organism evidence="10 11">
    <name type="scientific">Bombus impatiens</name>
    <name type="common">Bumblebee</name>
    <dbReference type="NCBI Taxonomy" id="132113"/>
    <lineage>
        <taxon>Eukaryota</taxon>
        <taxon>Metazoa</taxon>
        <taxon>Ecdysozoa</taxon>
        <taxon>Arthropoda</taxon>
        <taxon>Hexapoda</taxon>
        <taxon>Insecta</taxon>
        <taxon>Pterygota</taxon>
        <taxon>Neoptera</taxon>
        <taxon>Endopterygota</taxon>
        <taxon>Hymenoptera</taxon>
        <taxon>Apocrita</taxon>
        <taxon>Aculeata</taxon>
        <taxon>Apoidea</taxon>
        <taxon>Anthophila</taxon>
        <taxon>Apidae</taxon>
        <taxon>Bombus</taxon>
        <taxon>Pyrobombus</taxon>
    </lineage>
</organism>
<keyword evidence="3" id="KW-0809">Transit peptide</keyword>
<evidence type="ECO:0000256" key="2">
    <source>
        <dbReference type="ARBA" id="ARBA00007594"/>
    </source>
</evidence>
<dbReference type="OrthoDB" id="9973389at2759"/>
<evidence type="ECO:0000256" key="5">
    <source>
        <dbReference type="ARBA" id="ARBA00023128"/>
    </source>
</evidence>
<dbReference type="FunFam" id="3.30.1390.20:FF:000005">
    <property type="entry name" value="39S ribosomal protein L30, mitochondrial"/>
    <property type="match status" value="1"/>
</dbReference>
<dbReference type="GO" id="GO:0005743">
    <property type="term" value="C:mitochondrial inner membrane"/>
    <property type="evidence" value="ECO:0007669"/>
    <property type="project" value="UniProtKB-ARBA"/>
</dbReference>
<name>A0A6P3DQK2_BOMIM</name>
<evidence type="ECO:0000256" key="8">
    <source>
        <dbReference type="ARBA" id="ARBA00035356"/>
    </source>
</evidence>
<comment type="subcellular location">
    <subcellularLocation>
        <location evidence="1">Mitochondrion</location>
    </subcellularLocation>
</comment>
<dbReference type="GO" id="GO:0006412">
    <property type="term" value="P:translation"/>
    <property type="evidence" value="ECO:0007669"/>
    <property type="project" value="InterPro"/>
</dbReference>
<reference evidence="11" key="1">
    <citation type="submission" date="2025-08" db="UniProtKB">
        <authorList>
            <consortium name="RefSeq"/>
        </authorList>
    </citation>
    <scope>IDENTIFICATION</scope>
</reference>
<keyword evidence="5" id="KW-0496">Mitochondrion</keyword>
<feature type="domain" description="Large ribosomal subunit protein uL30-like ferredoxin-like fold" evidence="9">
    <location>
        <begin position="54"/>
        <end position="103"/>
    </location>
</feature>
<accession>A0A6P3DQK2</accession>
<dbReference type="SUPFAM" id="SSF55129">
    <property type="entry name" value="Ribosomal protein L30p/L7e"/>
    <property type="match status" value="1"/>
</dbReference>
<dbReference type="GO" id="GO:0003735">
    <property type="term" value="F:structural constituent of ribosome"/>
    <property type="evidence" value="ECO:0007669"/>
    <property type="project" value="InterPro"/>
</dbReference>
<evidence type="ECO:0000313" key="11">
    <source>
        <dbReference type="RefSeq" id="XP_003486184.1"/>
    </source>
</evidence>
<dbReference type="InterPro" id="IPR036919">
    <property type="entry name" value="Ribo_uL30_ferredoxin-like_sf"/>
</dbReference>
<dbReference type="GeneID" id="100744721"/>
<comment type="similarity">
    <text evidence="2">Belongs to the universal ribosomal protein uL30 family.</text>
</comment>
<dbReference type="Pfam" id="PF00327">
    <property type="entry name" value="Ribosomal_L30"/>
    <property type="match status" value="1"/>
</dbReference>
<dbReference type="CTD" id="51263"/>
<dbReference type="OMA" id="TWSVRSY"/>
<dbReference type="InterPro" id="IPR016082">
    <property type="entry name" value="Ribosomal_uL30_ferredoxin-like"/>
</dbReference>
<dbReference type="AlphaFoldDB" id="A0A6P3DQK2"/>
<protein>
    <recommendedName>
        <fullName evidence="7">Large ribosomal subunit protein uL30m</fullName>
    </recommendedName>
    <alternativeName>
        <fullName evidence="8">39S ribosomal protein L30, mitochondrial</fullName>
    </alternativeName>
</protein>
<sequence length="175" mass="20686">MASRLNVLLTFVRGHRQYSKAWHKDAVTYEKVKYYPVKKDHVDPPITPSKVLMVHRVKPWKGNPYWEKDILTDLGFEERKGDPVFVKNTPEICAKLWRVKHLVKIVPVKLPKNLPNTVDDLTEYYVHENGTVYNTGKLDPVRYQATMEFKNSVKKMNHYTIREQLRLKWIKGILI</sequence>
<keyword evidence="6" id="KW-0687">Ribonucleoprotein</keyword>
<dbReference type="InterPro" id="IPR005996">
    <property type="entry name" value="Ribosomal_uL30_bac-type"/>
</dbReference>
<keyword evidence="4 11" id="KW-0689">Ribosomal protein</keyword>
<dbReference type="GO" id="GO:0015934">
    <property type="term" value="C:large ribosomal subunit"/>
    <property type="evidence" value="ECO:0007669"/>
    <property type="project" value="InterPro"/>
</dbReference>
<dbReference type="RefSeq" id="XP_003486184.1">
    <property type="nucleotide sequence ID" value="XM_003486136.4"/>
</dbReference>
<gene>
    <name evidence="11" type="primary">LOC100744721</name>
</gene>
<evidence type="ECO:0000256" key="1">
    <source>
        <dbReference type="ARBA" id="ARBA00004173"/>
    </source>
</evidence>
<keyword evidence="10" id="KW-1185">Reference proteome</keyword>
<evidence type="ECO:0000256" key="4">
    <source>
        <dbReference type="ARBA" id="ARBA00022980"/>
    </source>
</evidence>
<evidence type="ECO:0000313" key="10">
    <source>
        <dbReference type="Proteomes" id="UP000515180"/>
    </source>
</evidence>
<dbReference type="KEGG" id="bim:100744721"/>
<evidence type="ECO:0000259" key="9">
    <source>
        <dbReference type="Pfam" id="PF00327"/>
    </source>
</evidence>
<proteinExistence type="inferred from homology"/>